<evidence type="ECO:0000313" key="3">
    <source>
        <dbReference type="EMBL" id="VFK52115.1"/>
    </source>
</evidence>
<gene>
    <name evidence="2" type="ORF">BECKTUN1418D_GA0071000_100334</name>
    <name evidence="3" type="ORF">BECKTUN1418E_GA0071001_100728</name>
    <name evidence="4" type="ORF">BECKTUN1418F_GA0071002_100527</name>
</gene>
<name>A0A450ZAY2_9GAMM</name>
<dbReference type="AlphaFoldDB" id="A0A450ZAY2"/>
<protein>
    <submittedName>
        <fullName evidence="2">KAP family P-loop domain-containing protein</fullName>
    </submittedName>
</protein>
<dbReference type="InterPro" id="IPR011646">
    <property type="entry name" value="KAP_P-loop"/>
</dbReference>
<evidence type="ECO:0000313" key="4">
    <source>
        <dbReference type="EMBL" id="VFK52157.1"/>
    </source>
</evidence>
<dbReference type="InterPro" id="IPR027417">
    <property type="entry name" value="P-loop_NTPase"/>
</dbReference>
<dbReference type="EMBL" id="CAADFX010000003">
    <property type="protein sequence ID" value="VFK50932.1"/>
    <property type="molecule type" value="Genomic_DNA"/>
</dbReference>
<dbReference type="Gene3D" id="3.40.50.300">
    <property type="entry name" value="P-loop containing nucleotide triphosphate hydrolases"/>
    <property type="match status" value="1"/>
</dbReference>
<dbReference type="EMBL" id="CAADFV010000007">
    <property type="protein sequence ID" value="VFK52115.1"/>
    <property type="molecule type" value="Genomic_DNA"/>
</dbReference>
<evidence type="ECO:0000259" key="1">
    <source>
        <dbReference type="Pfam" id="PF07693"/>
    </source>
</evidence>
<proteinExistence type="predicted"/>
<organism evidence="2">
    <name type="scientific">Candidatus Kentrum sp. TUN</name>
    <dbReference type="NCBI Taxonomy" id="2126343"/>
    <lineage>
        <taxon>Bacteria</taxon>
        <taxon>Pseudomonadati</taxon>
        <taxon>Pseudomonadota</taxon>
        <taxon>Gammaproteobacteria</taxon>
        <taxon>Candidatus Kentrum</taxon>
    </lineage>
</organism>
<sequence>MNIWTFTEDLLDLHDFSDRLERFIETELDFVEGSLVVALSSKFGSGKTTFLRMWQTALEAAPEAEGKPLVISLNAWESDYYGDPLFAIISALAETIQRKDQESAEKLRGKAKRLGQLTVTMGSQLLNKHIGIDPIAANKIVEAKQTEHAEFRRGIPDTFTRYEDRKRAMASLKGEIDEFVSSKHRVLFLVDELDRCRPDYAITYLETIKHIFDIKGTVFLLAADRKQLENSAKTAFGSDLDFEEYYRRFVHREVTLPPISDAGYGKLAEKYVNWYLEREGSRFCFMKLDSYRVENIRELIVGLKLTPRQIQEVFRILGHLFAVPEHKRGQLRWCIAVGSIAMAAFKVGKPDFFCALGGGRLDPKAVADFLSHTVGSDVEWWFILFLTGEGLLTKKGETMKEIAMRAGFTESESPHLHNDHNLHQWNQGWGYSTNCFKQIYDKIQQISQWD</sequence>
<accession>A0A450ZAY2</accession>
<dbReference type="EMBL" id="CAADFY010000005">
    <property type="protein sequence ID" value="VFK52157.1"/>
    <property type="molecule type" value="Genomic_DNA"/>
</dbReference>
<evidence type="ECO:0000313" key="2">
    <source>
        <dbReference type="EMBL" id="VFK50932.1"/>
    </source>
</evidence>
<reference evidence="2" key="1">
    <citation type="submission" date="2019-02" db="EMBL/GenBank/DDBJ databases">
        <authorList>
            <person name="Gruber-Vodicka R. H."/>
            <person name="Seah K. B. B."/>
        </authorList>
    </citation>
    <scope>NUCLEOTIDE SEQUENCE</scope>
    <source>
        <strain evidence="2">BECK_BY1</strain>
        <strain evidence="3">BECK_BY2</strain>
        <strain evidence="4">BECK_BY3</strain>
    </source>
</reference>
<dbReference type="Pfam" id="PF07693">
    <property type="entry name" value="KAP_NTPase"/>
    <property type="match status" value="1"/>
</dbReference>
<dbReference type="SUPFAM" id="SSF52540">
    <property type="entry name" value="P-loop containing nucleoside triphosphate hydrolases"/>
    <property type="match status" value="1"/>
</dbReference>
<feature type="domain" description="KAP NTPase" evidence="1">
    <location>
        <begin position="32"/>
        <end position="314"/>
    </location>
</feature>